<comment type="caution">
    <text evidence="1">The sequence shown here is derived from an EMBL/GenBank/DDBJ whole genome shotgun (WGS) entry which is preliminary data.</text>
</comment>
<dbReference type="EMBL" id="JAFFZW010000006">
    <property type="protein sequence ID" value="MBP0946986.1"/>
    <property type="molecule type" value="Genomic_DNA"/>
</dbReference>
<name>A0ABS4C8H9_9PSED</name>
<evidence type="ECO:0000313" key="1">
    <source>
        <dbReference type="EMBL" id="MBP0946986.1"/>
    </source>
</evidence>
<protein>
    <submittedName>
        <fullName evidence="1">Uncharacterized protein</fullName>
    </submittedName>
</protein>
<gene>
    <name evidence="1" type="ORF">JTJ32_16800</name>
</gene>
<accession>A0ABS4C8H9</accession>
<organism evidence="1 2">
    <name type="scientific">Pseudomonas alliivorans</name>
    <dbReference type="NCBI Taxonomy" id="2810613"/>
    <lineage>
        <taxon>Bacteria</taxon>
        <taxon>Pseudomonadati</taxon>
        <taxon>Pseudomonadota</taxon>
        <taxon>Gammaproteobacteria</taxon>
        <taxon>Pseudomonadales</taxon>
        <taxon>Pseudomonadaceae</taxon>
        <taxon>Pseudomonas</taxon>
    </lineage>
</organism>
<sequence length="92" mass="9682">MTGAFLTVSQVQSIPLATAPSSASLLPVTSGFVTPIVTGTKAAMRYAVRAAAVVSTPVSFQEKETGKRLAQKVGRAEWLLQGGIVKWLPPWA</sequence>
<reference evidence="1 2" key="1">
    <citation type="journal article" date="2022" name="Syst. Appl. Microbiol.">
        <title>Pseudomonas alliivorans sp. nov., a plant-pathogenic bacterium isolated from onion foliage in Georgia, USA.</title>
        <authorList>
            <person name="Zhao M."/>
            <person name="Tyson C."/>
            <person name="Chen H.C."/>
            <person name="Paudel S."/>
            <person name="Gitaitis R."/>
            <person name="Kvitko B."/>
            <person name="Dutta B."/>
        </authorList>
    </citation>
    <scope>NUCLEOTIDE SEQUENCE [LARGE SCALE GENOMIC DNA]</scope>
    <source>
        <strain evidence="1 2">20GA0068</strain>
    </source>
</reference>
<evidence type="ECO:0000313" key="2">
    <source>
        <dbReference type="Proteomes" id="UP000673197"/>
    </source>
</evidence>
<dbReference type="Proteomes" id="UP000673197">
    <property type="component" value="Unassembled WGS sequence"/>
</dbReference>
<dbReference type="RefSeq" id="WP_210042703.1">
    <property type="nucleotide sequence ID" value="NZ_JAFFZW010000006.1"/>
</dbReference>
<proteinExistence type="predicted"/>
<keyword evidence="2" id="KW-1185">Reference proteome</keyword>